<gene>
    <name evidence="2" type="ORF">PCOR1329_LOCUS26580</name>
</gene>
<feature type="transmembrane region" description="Helical" evidence="1">
    <location>
        <begin position="36"/>
        <end position="56"/>
    </location>
</feature>
<dbReference type="EMBL" id="CAUYUJ010009480">
    <property type="protein sequence ID" value="CAK0826915.1"/>
    <property type="molecule type" value="Genomic_DNA"/>
</dbReference>
<evidence type="ECO:0000313" key="2">
    <source>
        <dbReference type="EMBL" id="CAK0826915.1"/>
    </source>
</evidence>
<keyword evidence="3" id="KW-1185">Reference proteome</keyword>
<comment type="caution">
    <text evidence="2">The sequence shown here is derived from an EMBL/GenBank/DDBJ whole genome shotgun (WGS) entry which is preliminary data.</text>
</comment>
<reference evidence="2" key="1">
    <citation type="submission" date="2023-10" db="EMBL/GenBank/DDBJ databases">
        <authorList>
            <person name="Chen Y."/>
            <person name="Shah S."/>
            <person name="Dougan E. K."/>
            <person name="Thang M."/>
            <person name="Chan C."/>
        </authorList>
    </citation>
    <scope>NUCLEOTIDE SEQUENCE [LARGE SCALE GENOMIC DNA]</scope>
</reference>
<protein>
    <submittedName>
        <fullName evidence="2">Uncharacterized protein</fullName>
    </submittedName>
</protein>
<sequence length="228" mass="25598">MIYIFSWPKEFCKGFAVWKRRIGCHKPPATKKPLNTFAALQGAMSLATLYVCSWAREYTGTECTDGDENVLLGFEAFTNIVTFMALVALLFAAYMFMRFWNKVLALNGTEGYPYTTLSPADDQKYKMINVPLKTIRATFKQMMLYDPVVLVYFLCALSVAILSLVAPNPLTHAADCPHAEQVRSWGMAFLWVDALYVPLFYFCCPNRNGVVAEIPWPAGEGPRVQASA</sequence>
<feature type="transmembrane region" description="Helical" evidence="1">
    <location>
        <begin position="185"/>
        <end position="204"/>
    </location>
</feature>
<accession>A0ABN9S555</accession>
<keyword evidence="1" id="KW-0812">Transmembrane</keyword>
<feature type="transmembrane region" description="Helical" evidence="1">
    <location>
        <begin position="143"/>
        <end position="165"/>
    </location>
</feature>
<name>A0ABN9S555_9DINO</name>
<keyword evidence="1" id="KW-1133">Transmembrane helix</keyword>
<feature type="transmembrane region" description="Helical" evidence="1">
    <location>
        <begin position="76"/>
        <end position="97"/>
    </location>
</feature>
<evidence type="ECO:0000256" key="1">
    <source>
        <dbReference type="SAM" id="Phobius"/>
    </source>
</evidence>
<dbReference type="Proteomes" id="UP001189429">
    <property type="component" value="Unassembled WGS sequence"/>
</dbReference>
<keyword evidence="1" id="KW-0472">Membrane</keyword>
<evidence type="ECO:0000313" key="3">
    <source>
        <dbReference type="Proteomes" id="UP001189429"/>
    </source>
</evidence>
<organism evidence="2 3">
    <name type="scientific">Prorocentrum cordatum</name>
    <dbReference type="NCBI Taxonomy" id="2364126"/>
    <lineage>
        <taxon>Eukaryota</taxon>
        <taxon>Sar</taxon>
        <taxon>Alveolata</taxon>
        <taxon>Dinophyceae</taxon>
        <taxon>Prorocentrales</taxon>
        <taxon>Prorocentraceae</taxon>
        <taxon>Prorocentrum</taxon>
    </lineage>
</organism>
<proteinExistence type="predicted"/>